<gene>
    <name evidence="3" type="ORF">ODALV1_LOCUS27980</name>
</gene>
<feature type="region of interest" description="Disordered" evidence="1">
    <location>
        <begin position="134"/>
        <end position="157"/>
    </location>
</feature>
<dbReference type="EMBL" id="CAXLJM020000129">
    <property type="protein sequence ID" value="CAL8139756.1"/>
    <property type="molecule type" value="Genomic_DNA"/>
</dbReference>
<sequence>MMMMTDPGFQVSHPIKPSNAKVYHILLSKLVETPVISSQVLVDNVPNNSNSLFHVACRPVTNTLTVTSPPLLHDYIICTGRPVRRYPHKRNCAKYYDCAGDADIVPPKECPHSLYFSPSALLCTLPQDSGCLSSSSSAPSPTSNETTFATGVTPSPVTTPRPGTWLAELIRNHRAIEEDRLVMYYDSDVVNPNALQWPISFTRDLWRSEIAMYGNFGEENRLYILLRGTPQSEDVNATSYLDLSRGNINTIEVGSSDWSVENGTNIDLITKNVAYIIIQSAKGIRYPGPELKWVDIFVYDYYSRTERTSDRDRYEVKMKEESENDIATVPMFSQWYLPIYRMYGSGSVLNRFFINRERYFPRAEADNTSFARTMNRGEFVHFWSHVAGANLQELATSVFGWSSILNDQFEKARLEFSALQY</sequence>
<protein>
    <recommendedName>
        <fullName evidence="2">Chitin-binding type-2 domain-containing protein</fullName>
    </recommendedName>
</protein>
<dbReference type="InterPro" id="IPR002557">
    <property type="entry name" value="Chitin-bd_dom"/>
</dbReference>
<dbReference type="SUPFAM" id="SSF57625">
    <property type="entry name" value="Invertebrate chitin-binding proteins"/>
    <property type="match status" value="1"/>
</dbReference>
<dbReference type="Pfam" id="PF01607">
    <property type="entry name" value="CBM_14"/>
    <property type="match status" value="1"/>
</dbReference>
<dbReference type="Proteomes" id="UP001642540">
    <property type="component" value="Unassembled WGS sequence"/>
</dbReference>
<organism evidence="3 4">
    <name type="scientific">Orchesella dallaii</name>
    <dbReference type="NCBI Taxonomy" id="48710"/>
    <lineage>
        <taxon>Eukaryota</taxon>
        <taxon>Metazoa</taxon>
        <taxon>Ecdysozoa</taxon>
        <taxon>Arthropoda</taxon>
        <taxon>Hexapoda</taxon>
        <taxon>Collembola</taxon>
        <taxon>Entomobryomorpha</taxon>
        <taxon>Entomobryoidea</taxon>
        <taxon>Orchesellidae</taxon>
        <taxon>Orchesellinae</taxon>
        <taxon>Orchesella</taxon>
    </lineage>
</organism>
<dbReference type="Gene3D" id="2.170.140.10">
    <property type="entry name" value="Chitin binding domain"/>
    <property type="match status" value="1"/>
</dbReference>
<feature type="compositionally biased region" description="Polar residues" evidence="1">
    <location>
        <begin position="144"/>
        <end position="157"/>
    </location>
</feature>
<feature type="compositionally biased region" description="Low complexity" evidence="1">
    <location>
        <begin position="134"/>
        <end position="143"/>
    </location>
</feature>
<keyword evidence="4" id="KW-1185">Reference proteome</keyword>
<proteinExistence type="predicted"/>
<evidence type="ECO:0000313" key="4">
    <source>
        <dbReference type="Proteomes" id="UP001642540"/>
    </source>
</evidence>
<evidence type="ECO:0000313" key="3">
    <source>
        <dbReference type="EMBL" id="CAL8139756.1"/>
    </source>
</evidence>
<dbReference type="SMART" id="SM00494">
    <property type="entry name" value="ChtBD2"/>
    <property type="match status" value="1"/>
</dbReference>
<dbReference type="PROSITE" id="PS50940">
    <property type="entry name" value="CHIT_BIND_II"/>
    <property type="match status" value="1"/>
</dbReference>
<evidence type="ECO:0000259" key="2">
    <source>
        <dbReference type="PROSITE" id="PS50940"/>
    </source>
</evidence>
<feature type="domain" description="Chitin-binding type-2" evidence="2">
    <location>
        <begin position="75"/>
        <end position="133"/>
    </location>
</feature>
<dbReference type="InterPro" id="IPR036508">
    <property type="entry name" value="Chitin-bd_dom_sf"/>
</dbReference>
<accession>A0ABP1RZF1</accession>
<name>A0ABP1RZF1_9HEXA</name>
<reference evidence="3 4" key="1">
    <citation type="submission" date="2024-08" db="EMBL/GenBank/DDBJ databases">
        <authorList>
            <person name="Cucini C."/>
            <person name="Frati F."/>
        </authorList>
    </citation>
    <scope>NUCLEOTIDE SEQUENCE [LARGE SCALE GENOMIC DNA]</scope>
</reference>
<comment type="caution">
    <text evidence="3">The sequence shown here is derived from an EMBL/GenBank/DDBJ whole genome shotgun (WGS) entry which is preliminary data.</text>
</comment>
<evidence type="ECO:0000256" key="1">
    <source>
        <dbReference type="SAM" id="MobiDB-lite"/>
    </source>
</evidence>